<dbReference type="OrthoDB" id="5343688at2759"/>
<dbReference type="RefSeq" id="XP_017998075.1">
    <property type="nucleotide sequence ID" value="XM_018140494.1"/>
</dbReference>
<organism evidence="3 4">
    <name type="scientific">Cyphellophora attinorum</name>
    <dbReference type="NCBI Taxonomy" id="1664694"/>
    <lineage>
        <taxon>Eukaryota</taxon>
        <taxon>Fungi</taxon>
        <taxon>Dikarya</taxon>
        <taxon>Ascomycota</taxon>
        <taxon>Pezizomycotina</taxon>
        <taxon>Eurotiomycetes</taxon>
        <taxon>Chaetothyriomycetidae</taxon>
        <taxon>Chaetothyriales</taxon>
        <taxon>Cyphellophoraceae</taxon>
        <taxon>Cyphellophora</taxon>
    </lineage>
</organism>
<dbReference type="InterPro" id="IPR016181">
    <property type="entry name" value="Acyl_CoA_acyltransferase"/>
</dbReference>
<dbReference type="GeneID" id="28732364"/>
<evidence type="ECO:0000313" key="3">
    <source>
        <dbReference type="EMBL" id="KPI38112.1"/>
    </source>
</evidence>
<feature type="compositionally biased region" description="Low complexity" evidence="1">
    <location>
        <begin position="266"/>
        <end position="291"/>
    </location>
</feature>
<dbReference type="Pfam" id="PF00583">
    <property type="entry name" value="Acetyltransf_1"/>
    <property type="match status" value="1"/>
</dbReference>
<keyword evidence="4" id="KW-1185">Reference proteome</keyword>
<protein>
    <recommendedName>
        <fullName evidence="2">N-acetyltransferase domain-containing protein</fullName>
    </recommendedName>
</protein>
<feature type="domain" description="N-acetyltransferase" evidence="2">
    <location>
        <begin position="177"/>
        <end position="386"/>
    </location>
</feature>
<reference evidence="3 4" key="1">
    <citation type="submission" date="2015-06" db="EMBL/GenBank/DDBJ databases">
        <title>Draft genome of the ant-associated black yeast Phialophora attae CBS 131958.</title>
        <authorList>
            <person name="Moreno L.F."/>
            <person name="Stielow B.J."/>
            <person name="de Hoog S."/>
            <person name="Vicente V.A."/>
            <person name="Weiss V.A."/>
            <person name="de Vries M."/>
            <person name="Cruz L.M."/>
            <person name="Souza E.M."/>
        </authorList>
    </citation>
    <scope>NUCLEOTIDE SEQUENCE [LARGE SCALE GENOMIC DNA]</scope>
    <source>
        <strain evidence="3 4">CBS 131958</strain>
    </source>
</reference>
<feature type="region of interest" description="Disordered" evidence="1">
    <location>
        <begin position="367"/>
        <end position="386"/>
    </location>
</feature>
<gene>
    <name evidence="3" type="ORF">AB675_1162</name>
</gene>
<accession>A0A0N1NZB6</accession>
<dbReference type="PROSITE" id="PS51186">
    <property type="entry name" value="GNAT"/>
    <property type="match status" value="1"/>
</dbReference>
<dbReference type="InterPro" id="IPR000182">
    <property type="entry name" value="GNAT_dom"/>
</dbReference>
<dbReference type="AlphaFoldDB" id="A0A0N1NZB6"/>
<dbReference type="Proteomes" id="UP000038010">
    <property type="component" value="Unassembled WGS sequence"/>
</dbReference>
<evidence type="ECO:0000256" key="1">
    <source>
        <dbReference type="SAM" id="MobiDB-lite"/>
    </source>
</evidence>
<name>A0A0N1NZB6_9EURO</name>
<evidence type="ECO:0000313" key="4">
    <source>
        <dbReference type="Proteomes" id="UP000038010"/>
    </source>
</evidence>
<evidence type="ECO:0000259" key="2">
    <source>
        <dbReference type="PROSITE" id="PS51186"/>
    </source>
</evidence>
<dbReference type="GO" id="GO:0016747">
    <property type="term" value="F:acyltransferase activity, transferring groups other than amino-acyl groups"/>
    <property type="evidence" value="ECO:0007669"/>
    <property type="project" value="InterPro"/>
</dbReference>
<dbReference type="CDD" id="cd04301">
    <property type="entry name" value="NAT_SF"/>
    <property type="match status" value="1"/>
</dbReference>
<proteinExistence type="predicted"/>
<dbReference type="EMBL" id="LFJN01000020">
    <property type="protein sequence ID" value="KPI38112.1"/>
    <property type="molecule type" value="Genomic_DNA"/>
</dbReference>
<sequence length="386" mass="42552">MGRHHSMKLPEHLYLQQLTPPPTPPPPVSALPFASSLLSVRSVVYPPAPSVLFHDAYGARAVISDKIPGFKTSAAFFTTLRANLTIDLDSPIPSCCNTPDLRPTLRPSVNSILPLPSPLAYMADDEYPLEIPSISQPPSNPPPLTTTVVTSEDDKVEVLHLIADSVAQQRQYASSAILWHPLILSSMVALFAYLYKYFYTAGTSISPLLAQQGYIDEAESVGTWKWLDKDRSSDANNTIIGESDDLVLSRFGDIPIGALILRGVRPGRNGSHSRNGSNKSSRRQNSNGRNSPVPITGVIRGWTTKNRYRRKGVGTELLEEAVKICQDRGWQGPEFDADHANSKRMLPGLFNGPFEKRDRQARNLLESVKQEMGVADDRSVSTKKKR</sequence>
<dbReference type="VEuPathDB" id="FungiDB:AB675_1162"/>
<comment type="caution">
    <text evidence="3">The sequence shown here is derived from an EMBL/GenBank/DDBJ whole genome shotgun (WGS) entry which is preliminary data.</text>
</comment>
<feature type="region of interest" description="Disordered" evidence="1">
    <location>
        <begin position="265"/>
        <end position="298"/>
    </location>
</feature>
<dbReference type="SUPFAM" id="SSF55729">
    <property type="entry name" value="Acyl-CoA N-acyltransferases (Nat)"/>
    <property type="match status" value="1"/>
</dbReference>